<comment type="pathway">
    <text evidence="3">Protein modification; protein ubiquitination.</text>
</comment>
<keyword evidence="7" id="KW-0479">Metal-binding</keyword>
<evidence type="ECO:0000313" key="18">
    <source>
        <dbReference type="EMBL" id="KAF0974712.1"/>
    </source>
</evidence>
<keyword evidence="12" id="KW-1133">Transmembrane helix</keyword>
<dbReference type="InterPro" id="IPR031128">
    <property type="entry name" value="RNF14_RING-HC_Zfn"/>
</dbReference>
<dbReference type="SMART" id="SM00368">
    <property type="entry name" value="LRR_RI"/>
    <property type="match status" value="2"/>
</dbReference>
<gene>
    <name evidence="18" type="ORF">FDP41_006186</name>
</gene>
<dbReference type="GO" id="GO:0031090">
    <property type="term" value="C:organelle membrane"/>
    <property type="evidence" value="ECO:0007669"/>
    <property type="project" value="UniProtKB-ARBA"/>
</dbReference>
<dbReference type="Proteomes" id="UP000444721">
    <property type="component" value="Unassembled WGS sequence"/>
</dbReference>
<sequence>MGNSPVPSSVSPIPTSGSGYNNVNYSSSNTSSIGGRVSPIMTTSSTSSQQQPQAQLYCDFIPGDEVKVKRLQYSNMAFPLGTSPNFLVNSTTNPSYPQTSSSSVPNTQYHLNYQQQAYSNIGGPNTVGNYSYGNNGYYDNNNNNSYGNNNNSIGTATTTTYNNTNVNNAITTTTTNNNQKKPLSPLQEEHMYPSFTENELHSPPPILPSNSYNPPLHSHYSSTPSYTTIHHYNNPSSTTTTTNNSSRNTSNPSSHPHGAAAKNPSLKIATASKTKMVDDFVLIDPASPLVTPPTTVSVIPTSSNSPYCVQQPQPQQQPQLSNSNSSSYLNNQPQYNSLYNSNNNSLLNPSSIRYDITVNPVQASNLRGTHWNSSYHQHQQPLSSHNTNNGSSSAGVLLTNTSTTGQVKGSYLGQPGRTPVTGQEHPQFVMPPPPFPINDLNSYQKHSFPTTQYSYSQMAFFYPYLYDDNFYNSVHIVKSVKVRLVPANDQQQLLQPPSTNYYGVGQQSSNMYTSQNSTKLTVPPNPNVVPSTPQLISVVEITLEDDPYQLIFSANDLEQIPNEKHHQRRIEYRIIERYVSLCRQTQSYVPTSSSTTPFPVIDPVPYILDLYTEHIKKGIALVRLDLVSLGLGDEDVKCIAWTLLPPWSVGSSVRRLNLSGNKITSKGAQYISNAFMNSAPQLQSKKMSNSAFAVKELDLSFNKDIGFIGAQFLAGMLIRNTSLTYINLAQTGITPQGCDLILNALIQNNESSIIKLDLRHDMVGEEQIKKMCKLAEIRKSVCFLEFYPYKEITNGNANEGTNEEGWLSYDGWVKHAMLRELLEKNIEYMKDHPSKLQKKAAMSINKTPSASPASVDSNLDTLNSMINSIFTTISGTSSSSTSSKEKELTNDTELSFDNDIFSLSMSSSLKTENVVNYLKLSGEDDIDSTPPTSYFDDSSIITCAICYEDKKPTDGTVFFMEECEHKFCSACIFEYVKDKIEKGEVDSIQCPECNRSLSVMEVKQILNQGKLNKISQDGTSHIEDDDLFAKYEEFSLKRALGGMKDLLWCPNPKCGNAIIVEFNQPTPLLGISSPMSPKILAHKHLPLQEIPTGGEPSSVSTTASTQPQSSQTTGGEQSLLSPIPSFRKRMPSVKVHCSHCGWDFCSKCVQKFHPGLTCEENDARNKSKQDEQFKEWMKDQGAKVCPTCGAVIQKTRGCNSMQCSQCNTKFCYYCGKAFESSEREHYKNCYKWSLFGFNL</sequence>
<feature type="compositionally biased region" description="Low complexity" evidence="15">
    <location>
        <begin position="1097"/>
        <end position="1118"/>
    </location>
</feature>
<keyword evidence="5" id="KW-0808">Transferase</keyword>
<dbReference type="VEuPathDB" id="AmoebaDB:NF0021420"/>
<dbReference type="GO" id="GO:0061630">
    <property type="term" value="F:ubiquitin protein ligase activity"/>
    <property type="evidence" value="ECO:0007669"/>
    <property type="project" value="UniProtKB-EC"/>
</dbReference>
<dbReference type="InterPro" id="IPR013083">
    <property type="entry name" value="Znf_RING/FYVE/PHD"/>
</dbReference>
<dbReference type="SMART" id="SM00184">
    <property type="entry name" value="RING"/>
    <property type="match status" value="2"/>
</dbReference>
<dbReference type="OrthoDB" id="1431934at2759"/>
<dbReference type="VEuPathDB" id="AmoebaDB:NfTy_077640"/>
<evidence type="ECO:0000256" key="10">
    <source>
        <dbReference type="ARBA" id="ARBA00022786"/>
    </source>
</evidence>
<dbReference type="InterPro" id="IPR001611">
    <property type="entry name" value="Leu-rich_rpt"/>
</dbReference>
<keyword evidence="10" id="KW-0833">Ubl conjugation pathway</keyword>
<dbReference type="EMBL" id="VFQX01000051">
    <property type="protein sequence ID" value="KAF0974712.1"/>
    <property type="molecule type" value="Genomic_DNA"/>
</dbReference>
<name>A0A6A5BIM9_NAEFO</name>
<evidence type="ECO:0000256" key="14">
    <source>
        <dbReference type="PROSITE-ProRule" id="PRU00175"/>
    </source>
</evidence>
<keyword evidence="8" id="KW-0677">Repeat</keyword>
<feature type="region of interest" description="Disordered" evidence="15">
    <location>
        <begin position="305"/>
        <end position="342"/>
    </location>
</feature>
<dbReference type="InterPro" id="IPR018957">
    <property type="entry name" value="Znf_C3HC4_RING-type"/>
</dbReference>
<dbReference type="SMART" id="SM00647">
    <property type="entry name" value="IBR"/>
    <property type="match status" value="2"/>
</dbReference>
<dbReference type="PROSITE" id="PS00518">
    <property type="entry name" value="ZF_RING_1"/>
    <property type="match status" value="1"/>
</dbReference>
<evidence type="ECO:0000256" key="15">
    <source>
        <dbReference type="SAM" id="MobiDB-lite"/>
    </source>
</evidence>
<feature type="region of interest" description="Disordered" evidence="15">
    <location>
        <begin position="1"/>
        <end position="20"/>
    </location>
</feature>
<feature type="region of interest" description="Disordered" evidence="15">
    <location>
        <begin position="29"/>
        <end position="51"/>
    </location>
</feature>
<evidence type="ECO:0000256" key="7">
    <source>
        <dbReference type="ARBA" id="ARBA00022723"/>
    </source>
</evidence>
<dbReference type="Gene3D" id="1.20.120.1750">
    <property type="match status" value="1"/>
</dbReference>
<feature type="region of interest" description="Disordered" evidence="15">
    <location>
        <begin position="196"/>
        <end position="263"/>
    </location>
</feature>
<keyword evidence="6" id="KW-0812">Transmembrane</keyword>
<dbReference type="SUPFAM" id="SSF57850">
    <property type="entry name" value="RING/U-box"/>
    <property type="match status" value="2"/>
</dbReference>
<dbReference type="FunFam" id="3.30.40.10:FF:000051">
    <property type="entry name" value="RBR-type E3 ubiquitin transferase"/>
    <property type="match status" value="1"/>
</dbReference>
<comment type="subcellular location">
    <subcellularLocation>
        <location evidence="2">Membrane</location>
        <topology evidence="2">Single-pass membrane protein</topology>
    </subcellularLocation>
</comment>
<dbReference type="Gene3D" id="3.30.40.10">
    <property type="entry name" value="Zinc/RING finger domain, C3HC4 (zinc finger)"/>
    <property type="match status" value="1"/>
</dbReference>
<dbReference type="Pfam" id="PF22191">
    <property type="entry name" value="IBR_1"/>
    <property type="match status" value="1"/>
</dbReference>
<keyword evidence="11" id="KW-0862">Zinc</keyword>
<evidence type="ECO:0000256" key="12">
    <source>
        <dbReference type="ARBA" id="ARBA00022989"/>
    </source>
</evidence>
<dbReference type="InterPro" id="IPR002867">
    <property type="entry name" value="IBR_dom"/>
</dbReference>
<evidence type="ECO:0000256" key="5">
    <source>
        <dbReference type="ARBA" id="ARBA00022679"/>
    </source>
</evidence>
<comment type="catalytic activity">
    <reaction evidence="1">
        <text>[E2 ubiquitin-conjugating enzyme]-S-ubiquitinyl-L-cysteine + [acceptor protein]-L-lysine = [E2 ubiquitin-conjugating enzyme]-L-cysteine + [acceptor protein]-N(6)-ubiquitinyl-L-lysine.</text>
        <dbReference type="EC" id="2.3.2.31"/>
    </reaction>
</comment>
<dbReference type="EC" id="2.3.2.31" evidence="4"/>
<dbReference type="InterPro" id="IPR001841">
    <property type="entry name" value="Znf_RING"/>
</dbReference>
<dbReference type="Pfam" id="PF13516">
    <property type="entry name" value="LRR_6"/>
    <property type="match status" value="1"/>
</dbReference>
<dbReference type="PROSITE" id="PS51873">
    <property type="entry name" value="TRIAD"/>
    <property type="match status" value="1"/>
</dbReference>
<evidence type="ECO:0000256" key="2">
    <source>
        <dbReference type="ARBA" id="ARBA00004167"/>
    </source>
</evidence>
<dbReference type="VEuPathDB" id="AmoebaDB:FDP41_006186"/>
<dbReference type="GO" id="GO:0016567">
    <property type="term" value="P:protein ubiquitination"/>
    <property type="evidence" value="ECO:0007669"/>
    <property type="project" value="InterPro"/>
</dbReference>
<dbReference type="Gene3D" id="3.80.10.10">
    <property type="entry name" value="Ribonuclease Inhibitor"/>
    <property type="match status" value="2"/>
</dbReference>
<dbReference type="InterPro" id="IPR031127">
    <property type="entry name" value="E3_UB_ligase_RBR"/>
</dbReference>
<evidence type="ECO:0000256" key="6">
    <source>
        <dbReference type="ARBA" id="ARBA00022692"/>
    </source>
</evidence>
<feature type="domain" description="RING-type" evidence="16">
    <location>
        <begin position="943"/>
        <end position="994"/>
    </location>
</feature>
<evidence type="ECO:0000256" key="3">
    <source>
        <dbReference type="ARBA" id="ARBA00004906"/>
    </source>
</evidence>
<feature type="domain" description="RING-type" evidence="17">
    <location>
        <begin position="939"/>
        <end position="1233"/>
    </location>
</feature>
<dbReference type="GO" id="GO:0005737">
    <property type="term" value="C:cytoplasm"/>
    <property type="evidence" value="ECO:0007669"/>
    <property type="project" value="UniProtKB-ARBA"/>
</dbReference>
<dbReference type="InterPro" id="IPR044066">
    <property type="entry name" value="TRIAD_supradom"/>
</dbReference>
<reference evidence="18 19" key="1">
    <citation type="journal article" date="2019" name="Sci. Rep.">
        <title>Nanopore sequencing improves the draft genome of the human pathogenic amoeba Naegleria fowleri.</title>
        <authorList>
            <person name="Liechti N."/>
            <person name="Schurch N."/>
            <person name="Bruggmann R."/>
            <person name="Wittwer M."/>
        </authorList>
    </citation>
    <scope>NUCLEOTIDE SEQUENCE [LARGE SCALE GENOMIC DNA]</scope>
    <source>
        <strain evidence="18 19">ATCC 30894</strain>
    </source>
</reference>
<accession>A0A6A5BIM9</accession>
<evidence type="ECO:0000256" key="9">
    <source>
        <dbReference type="ARBA" id="ARBA00022771"/>
    </source>
</evidence>
<evidence type="ECO:0000256" key="1">
    <source>
        <dbReference type="ARBA" id="ARBA00001798"/>
    </source>
</evidence>
<keyword evidence="9 14" id="KW-0863">Zinc-finger</keyword>
<dbReference type="CDD" id="cd16628">
    <property type="entry name" value="RING-HC_RBR_RNF14"/>
    <property type="match status" value="1"/>
</dbReference>
<dbReference type="AlphaFoldDB" id="A0A6A5BIM9"/>
<dbReference type="PANTHER" id="PTHR11685">
    <property type="entry name" value="RBR FAMILY RING FINGER AND IBR DOMAIN-CONTAINING"/>
    <property type="match status" value="1"/>
</dbReference>
<feature type="region of interest" description="Disordered" evidence="15">
    <location>
        <begin position="1088"/>
        <end position="1123"/>
    </location>
</feature>
<feature type="compositionally biased region" description="Low complexity" evidence="15">
    <location>
        <begin position="214"/>
        <end position="254"/>
    </location>
</feature>
<dbReference type="RefSeq" id="XP_044559425.1">
    <property type="nucleotide sequence ID" value="XM_044709793.1"/>
</dbReference>
<keyword evidence="19" id="KW-1185">Reference proteome</keyword>
<dbReference type="InterPro" id="IPR017907">
    <property type="entry name" value="Znf_RING_CS"/>
</dbReference>
<dbReference type="PROSITE" id="PS50089">
    <property type="entry name" value="ZF_RING_2"/>
    <property type="match status" value="1"/>
</dbReference>
<dbReference type="GO" id="GO:0008270">
    <property type="term" value="F:zinc ion binding"/>
    <property type="evidence" value="ECO:0007669"/>
    <property type="project" value="UniProtKB-KW"/>
</dbReference>
<dbReference type="SUPFAM" id="SSF52047">
    <property type="entry name" value="RNI-like"/>
    <property type="match status" value="1"/>
</dbReference>
<dbReference type="Pfam" id="PF00097">
    <property type="entry name" value="zf-C3HC4"/>
    <property type="match status" value="1"/>
</dbReference>
<dbReference type="GeneID" id="68113404"/>
<proteinExistence type="predicted"/>
<evidence type="ECO:0000259" key="17">
    <source>
        <dbReference type="PROSITE" id="PS51873"/>
    </source>
</evidence>
<comment type="caution">
    <text evidence="18">The sequence shown here is derived from an EMBL/GenBank/DDBJ whole genome shotgun (WGS) entry which is preliminary data.</text>
</comment>
<organism evidence="18 19">
    <name type="scientific">Naegleria fowleri</name>
    <name type="common">Brain eating amoeba</name>
    <dbReference type="NCBI Taxonomy" id="5763"/>
    <lineage>
        <taxon>Eukaryota</taxon>
        <taxon>Discoba</taxon>
        <taxon>Heterolobosea</taxon>
        <taxon>Tetramitia</taxon>
        <taxon>Eutetramitia</taxon>
        <taxon>Vahlkampfiidae</taxon>
        <taxon>Naegleria</taxon>
    </lineage>
</organism>
<evidence type="ECO:0000256" key="13">
    <source>
        <dbReference type="ARBA" id="ARBA00023136"/>
    </source>
</evidence>
<keyword evidence="13" id="KW-0472">Membrane</keyword>
<protein>
    <recommendedName>
        <fullName evidence="4">RBR-type E3 ubiquitin transferase</fullName>
        <ecNumber evidence="4">2.3.2.31</ecNumber>
    </recommendedName>
</protein>
<dbReference type="InterPro" id="IPR032675">
    <property type="entry name" value="LRR_dom_sf"/>
</dbReference>
<evidence type="ECO:0000256" key="4">
    <source>
        <dbReference type="ARBA" id="ARBA00012251"/>
    </source>
</evidence>
<dbReference type="Pfam" id="PF01485">
    <property type="entry name" value="IBR"/>
    <property type="match status" value="1"/>
</dbReference>
<evidence type="ECO:0000313" key="19">
    <source>
        <dbReference type="Proteomes" id="UP000444721"/>
    </source>
</evidence>
<evidence type="ECO:0000259" key="16">
    <source>
        <dbReference type="PROSITE" id="PS50089"/>
    </source>
</evidence>
<evidence type="ECO:0000256" key="8">
    <source>
        <dbReference type="ARBA" id="ARBA00022737"/>
    </source>
</evidence>
<evidence type="ECO:0000256" key="11">
    <source>
        <dbReference type="ARBA" id="ARBA00022833"/>
    </source>
</evidence>